<dbReference type="AlphaFoldDB" id="A0A4Y7Q2L7"/>
<evidence type="ECO:0000313" key="1">
    <source>
        <dbReference type="EMBL" id="TDL21897.1"/>
    </source>
</evidence>
<dbReference type="VEuPathDB" id="FungiDB:BD410DRAFT_283804"/>
<protein>
    <submittedName>
        <fullName evidence="1">Uncharacterized protein</fullName>
    </submittedName>
</protein>
<name>A0A4Y7Q2L7_9AGAM</name>
<organism evidence="1 2">
    <name type="scientific">Rickenella mellea</name>
    <dbReference type="NCBI Taxonomy" id="50990"/>
    <lineage>
        <taxon>Eukaryota</taxon>
        <taxon>Fungi</taxon>
        <taxon>Dikarya</taxon>
        <taxon>Basidiomycota</taxon>
        <taxon>Agaricomycotina</taxon>
        <taxon>Agaricomycetes</taxon>
        <taxon>Hymenochaetales</taxon>
        <taxon>Rickenellaceae</taxon>
        <taxon>Rickenella</taxon>
    </lineage>
</organism>
<dbReference type="Proteomes" id="UP000294933">
    <property type="component" value="Unassembled WGS sequence"/>
</dbReference>
<gene>
    <name evidence="1" type="ORF">BD410DRAFT_283804</name>
</gene>
<dbReference type="EMBL" id="ML170178">
    <property type="protein sequence ID" value="TDL21897.1"/>
    <property type="molecule type" value="Genomic_DNA"/>
</dbReference>
<sequence>MVLVAALSVALYRTESITKSMRETMSLTNATITRPIVKYKFQHVPTIAELLRLQLQLVHLMTIRGHNSKRSPFVIQVLRTQLRITTTGCPQNRARAEV</sequence>
<accession>A0A4Y7Q2L7</accession>
<reference evidence="1 2" key="1">
    <citation type="submission" date="2018-06" db="EMBL/GenBank/DDBJ databases">
        <title>A transcriptomic atlas of mushroom development highlights an independent origin of complex multicellularity.</title>
        <authorList>
            <consortium name="DOE Joint Genome Institute"/>
            <person name="Krizsan K."/>
            <person name="Almasi E."/>
            <person name="Merenyi Z."/>
            <person name="Sahu N."/>
            <person name="Viragh M."/>
            <person name="Koszo T."/>
            <person name="Mondo S."/>
            <person name="Kiss B."/>
            <person name="Balint B."/>
            <person name="Kues U."/>
            <person name="Barry K."/>
            <person name="Hegedus J.C."/>
            <person name="Henrissat B."/>
            <person name="Johnson J."/>
            <person name="Lipzen A."/>
            <person name="Ohm R."/>
            <person name="Nagy I."/>
            <person name="Pangilinan J."/>
            <person name="Yan J."/>
            <person name="Xiong Y."/>
            <person name="Grigoriev I.V."/>
            <person name="Hibbett D.S."/>
            <person name="Nagy L.G."/>
        </authorList>
    </citation>
    <scope>NUCLEOTIDE SEQUENCE [LARGE SCALE GENOMIC DNA]</scope>
    <source>
        <strain evidence="1 2">SZMC22713</strain>
    </source>
</reference>
<proteinExistence type="predicted"/>
<evidence type="ECO:0000313" key="2">
    <source>
        <dbReference type="Proteomes" id="UP000294933"/>
    </source>
</evidence>
<keyword evidence="2" id="KW-1185">Reference proteome</keyword>